<evidence type="ECO:0000313" key="6">
    <source>
        <dbReference type="EMBL" id="AIS51599.1"/>
    </source>
</evidence>
<feature type="domain" description="Radical SAM core" evidence="5">
    <location>
        <begin position="110"/>
        <end position="235"/>
    </location>
</feature>
<dbReference type="InterPro" id="IPR050377">
    <property type="entry name" value="Radical_SAM_PqqE_MftC-like"/>
</dbReference>
<dbReference type="SFLD" id="SFLDS00029">
    <property type="entry name" value="Radical_SAM"/>
    <property type="match status" value="1"/>
</dbReference>
<protein>
    <submittedName>
        <fullName evidence="6">Radical SAM domain-containing protein</fullName>
    </submittedName>
</protein>
<dbReference type="Gene3D" id="3.20.20.70">
    <property type="entry name" value="Aldolase class I"/>
    <property type="match status" value="1"/>
</dbReference>
<dbReference type="PANTHER" id="PTHR11228:SF7">
    <property type="entry name" value="PQQA PEPTIDE CYCLASE"/>
    <property type="match status" value="1"/>
</dbReference>
<evidence type="ECO:0000259" key="5">
    <source>
        <dbReference type="Pfam" id="PF04055"/>
    </source>
</evidence>
<dbReference type="InterPro" id="IPR058240">
    <property type="entry name" value="rSAM_sf"/>
</dbReference>
<reference evidence="7" key="1">
    <citation type="journal article" date="2015" name="Genome Announc.">
        <title>Whole-Genome Sequences of 80 Environmental and Clinical Isolates of Burkholderia pseudomallei.</title>
        <authorList>
            <person name="Johnson S.L."/>
            <person name="Baker A.L."/>
            <person name="Chain P.S."/>
            <person name="Currie B.J."/>
            <person name="Daligault H.E."/>
            <person name="Davenport K.W."/>
            <person name="Davis C.B."/>
            <person name="Inglis T.J."/>
            <person name="Kaestli M."/>
            <person name="Koren S."/>
            <person name="Mayo M."/>
            <person name="Merritt A.J."/>
            <person name="Price E.P."/>
            <person name="Sarovich D.S."/>
            <person name="Warner J."/>
            <person name="Rosovitz M.J."/>
        </authorList>
    </citation>
    <scope>NUCLEOTIDE SEQUENCE [LARGE SCALE GENOMIC DNA]</scope>
    <source>
        <strain evidence="7">DSM 2030</strain>
    </source>
</reference>
<dbReference type="AlphaFoldDB" id="A0A097AP35"/>
<organism evidence="6 7">
    <name type="scientific">Thermoanaerobacter kivui</name>
    <name type="common">Acetogenium kivui</name>
    <dbReference type="NCBI Taxonomy" id="2325"/>
    <lineage>
        <taxon>Bacteria</taxon>
        <taxon>Bacillati</taxon>
        <taxon>Bacillota</taxon>
        <taxon>Clostridia</taxon>
        <taxon>Thermoanaerobacterales</taxon>
        <taxon>Thermoanaerobacteraceae</taxon>
        <taxon>Thermoanaerobacter</taxon>
    </lineage>
</organism>
<evidence type="ECO:0000313" key="7">
    <source>
        <dbReference type="Proteomes" id="UP000029669"/>
    </source>
</evidence>
<dbReference type="SUPFAM" id="SSF102114">
    <property type="entry name" value="Radical SAM enzymes"/>
    <property type="match status" value="1"/>
</dbReference>
<dbReference type="CDD" id="cd01335">
    <property type="entry name" value="Radical_SAM"/>
    <property type="match status" value="1"/>
</dbReference>
<evidence type="ECO:0000256" key="4">
    <source>
        <dbReference type="ARBA" id="ARBA00023014"/>
    </source>
</evidence>
<dbReference type="KEGG" id="tki:TKV_c03950"/>
<gene>
    <name evidence="6" type="ORF">TKV_c03950</name>
</gene>
<dbReference type="Pfam" id="PF04055">
    <property type="entry name" value="Radical_SAM"/>
    <property type="match status" value="1"/>
</dbReference>
<keyword evidence="3" id="KW-0408">Iron</keyword>
<keyword evidence="4" id="KW-0411">Iron-sulfur</keyword>
<dbReference type="STRING" id="2325.TKV_c03950"/>
<dbReference type="HOGENOM" id="CLU_709662_0_0_9"/>
<dbReference type="Proteomes" id="UP000029669">
    <property type="component" value="Chromosome"/>
</dbReference>
<keyword evidence="1" id="KW-0949">S-adenosyl-L-methionine</keyword>
<proteinExistence type="predicted"/>
<evidence type="ECO:0000256" key="2">
    <source>
        <dbReference type="ARBA" id="ARBA00022723"/>
    </source>
</evidence>
<keyword evidence="7" id="KW-1185">Reference proteome</keyword>
<accession>A0A097AP35</accession>
<dbReference type="OrthoDB" id="7021155at2"/>
<dbReference type="InterPro" id="IPR007197">
    <property type="entry name" value="rSAM"/>
</dbReference>
<dbReference type="GO" id="GO:0051536">
    <property type="term" value="F:iron-sulfur cluster binding"/>
    <property type="evidence" value="ECO:0007669"/>
    <property type="project" value="UniProtKB-KW"/>
</dbReference>
<dbReference type="RefSeq" id="WP_049684535.1">
    <property type="nucleotide sequence ID" value="NZ_CP009170.1"/>
</dbReference>
<dbReference type="InterPro" id="IPR013785">
    <property type="entry name" value="Aldolase_TIM"/>
</dbReference>
<keyword evidence="2" id="KW-0479">Metal-binding</keyword>
<dbReference type="eggNOG" id="COG0641">
    <property type="taxonomic scope" value="Bacteria"/>
</dbReference>
<evidence type="ECO:0000256" key="1">
    <source>
        <dbReference type="ARBA" id="ARBA00022691"/>
    </source>
</evidence>
<sequence length="389" mass="45809">MKRYISLGYGVRFIHNKDMGLILDFLNSKIFIVEKGNIEILKKALEGFECNEMEKIYKDKWGKILNFLISNRLIRFTEKPHIKYFHDEWLAGTSVPIDFDNISEIKAVYINFVSSCSLECEICKKPRLFPCISCTKLASSSIQDYLLNENIINKFLFELTEHGCNQIFITGGDPLVRFDELLKFISIASKYKFDFFLITNGMLLNEDRISILNKYPIQILLQIVGNNIEYNRKISWKIHLLKKYNIPFQVVLNLPNEFILDQTNKEGVIWNFPYKNKLYSIQNNIIKPTIYNYFMNPNKCLQFKMYLSPEGCIYPCIAFYKQCEYNFGPLTEDIRVSQLIIKLEKLWDDRTLENPICKDCILNNFCLSCVVLKKKLIEFDKCNLKDIMK</sequence>
<dbReference type="GO" id="GO:0003824">
    <property type="term" value="F:catalytic activity"/>
    <property type="evidence" value="ECO:0007669"/>
    <property type="project" value="InterPro"/>
</dbReference>
<evidence type="ECO:0000256" key="3">
    <source>
        <dbReference type="ARBA" id="ARBA00023004"/>
    </source>
</evidence>
<dbReference type="PANTHER" id="PTHR11228">
    <property type="entry name" value="RADICAL SAM DOMAIN PROTEIN"/>
    <property type="match status" value="1"/>
</dbReference>
<name>A0A097AP35_THEKI</name>
<dbReference type="EMBL" id="CP009170">
    <property type="protein sequence ID" value="AIS51599.1"/>
    <property type="molecule type" value="Genomic_DNA"/>
</dbReference>
<dbReference type="GO" id="GO:0046872">
    <property type="term" value="F:metal ion binding"/>
    <property type="evidence" value="ECO:0007669"/>
    <property type="project" value="UniProtKB-KW"/>
</dbReference>